<dbReference type="Gene3D" id="3.40.50.2000">
    <property type="entry name" value="Glycogen Phosphorylase B"/>
    <property type="match status" value="2"/>
</dbReference>
<dbReference type="InterPro" id="IPR001296">
    <property type="entry name" value="Glyco_trans_1"/>
</dbReference>
<protein>
    <submittedName>
        <fullName evidence="5">Glycosyltransferase</fullName>
    </submittedName>
</protein>
<evidence type="ECO:0000259" key="3">
    <source>
        <dbReference type="Pfam" id="PF00534"/>
    </source>
</evidence>
<reference evidence="5 6" key="1">
    <citation type="submission" date="2020-09" db="EMBL/GenBank/DDBJ databases">
        <title>Dyella sp. 7MK23 isolated from forest soil.</title>
        <authorList>
            <person name="Fu J."/>
        </authorList>
    </citation>
    <scope>NUCLEOTIDE SEQUENCE [LARGE SCALE GENOMIC DNA]</scope>
    <source>
        <strain evidence="5 6">7MK23</strain>
    </source>
</reference>
<name>A0ABR9GE08_9GAMM</name>
<keyword evidence="6" id="KW-1185">Reference proteome</keyword>
<sequence>MKIALLTNAYPYHPGEQFIEDEIQYWAKNPAAHVTVLPAVARGEPRSLPDGVALDLCMANGGLGARLLAMSTALFSATYWRELAYLRRSGKLDLYTIARALLHTSKVVAQAASLRRYIERHGHIDVAYCYWNDTQSYAAITVRAMGGVNKVISRIHGIDLHEMRRPHNYMPLKRQFIHAYDRVFTTSREAQAYLEQTYGASADSISVSPLGVPLAEALSKPSGSGTVHIVSVSFCVPVKRLDRIIEALRLFAERHVDVALSWTHIGGGPLLQQTRDLAAAQFAGVSNVAFEFLGEMVNGTVKKYYLNTPVDLFINMSESEGVPVSIMEAMSAGVPAIAPDVGGISNLVSNQCGVLLGKSPSIDDIVEAIAKVALGDKKEVLRTNARKMVEEKFSSDKNYAGFVANVLAIGAS</sequence>
<dbReference type="Pfam" id="PF13439">
    <property type="entry name" value="Glyco_transf_4"/>
    <property type="match status" value="1"/>
</dbReference>
<organism evidence="5 6">
    <name type="scientific">Dyella acidiphila</name>
    <dbReference type="NCBI Taxonomy" id="2775866"/>
    <lineage>
        <taxon>Bacteria</taxon>
        <taxon>Pseudomonadati</taxon>
        <taxon>Pseudomonadota</taxon>
        <taxon>Gammaproteobacteria</taxon>
        <taxon>Lysobacterales</taxon>
        <taxon>Rhodanobacteraceae</taxon>
        <taxon>Dyella</taxon>
    </lineage>
</organism>
<feature type="domain" description="Glycosyltransferase subfamily 4-like N-terminal" evidence="4">
    <location>
        <begin position="105"/>
        <end position="215"/>
    </location>
</feature>
<dbReference type="Proteomes" id="UP000651010">
    <property type="component" value="Unassembled WGS sequence"/>
</dbReference>
<dbReference type="PANTHER" id="PTHR12526">
    <property type="entry name" value="GLYCOSYLTRANSFERASE"/>
    <property type="match status" value="1"/>
</dbReference>
<dbReference type="EMBL" id="JACZZA010000012">
    <property type="protein sequence ID" value="MBE1162282.1"/>
    <property type="molecule type" value="Genomic_DNA"/>
</dbReference>
<evidence type="ECO:0000313" key="5">
    <source>
        <dbReference type="EMBL" id="MBE1162282.1"/>
    </source>
</evidence>
<comment type="caution">
    <text evidence="5">The sequence shown here is derived from an EMBL/GenBank/DDBJ whole genome shotgun (WGS) entry which is preliminary data.</text>
</comment>
<evidence type="ECO:0000259" key="4">
    <source>
        <dbReference type="Pfam" id="PF13439"/>
    </source>
</evidence>
<evidence type="ECO:0000313" key="6">
    <source>
        <dbReference type="Proteomes" id="UP000651010"/>
    </source>
</evidence>
<dbReference type="InterPro" id="IPR028098">
    <property type="entry name" value="Glyco_trans_4-like_N"/>
</dbReference>
<feature type="domain" description="Glycosyl transferase family 1" evidence="3">
    <location>
        <begin position="228"/>
        <end position="387"/>
    </location>
</feature>
<proteinExistence type="predicted"/>
<dbReference type="RefSeq" id="WP_192557114.1">
    <property type="nucleotide sequence ID" value="NZ_JACZZA010000012.1"/>
</dbReference>
<keyword evidence="2" id="KW-0808">Transferase</keyword>
<evidence type="ECO:0000256" key="2">
    <source>
        <dbReference type="ARBA" id="ARBA00022679"/>
    </source>
</evidence>
<dbReference type="SUPFAM" id="SSF53756">
    <property type="entry name" value="UDP-Glycosyltransferase/glycogen phosphorylase"/>
    <property type="match status" value="1"/>
</dbReference>
<dbReference type="PANTHER" id="PTHR12526:SF629">
    <property type="entry name" value="TEICHURONIC ACID BIOSYNTHESIS GLYCOSYLTRANSFERASE TUAH-RELATED"/>
    <property type="match status" value="1"/>
</dbReference>
<gene>
    <name evidence="5" type="ORF">IGX34_17995</name>
</gene>
<dbReference type="Pfam" id="PF00534">
    <property type="entry name" value="Glycos_transf_1"/>
    <property type="match status" value="1"/>
</dbReference>
<keyword evidence="1" id="KW-0328">Glycosyltransferase</keyword>
<evidence type="ECO:0000256" key="1">
    <source>
        <dbReference type="ARBA" id="ARBA00022676"/>
    </source>
</evidence>
<accession>A0ABR9GE08</accession>